<evidence type="ECO:0000313" key="1">
    <source>
        <dbReference type="EMBL" id="TYS56316.1"/>
    </source>
</evidence>
<protein>
    <submittedName>
        <fullName evidence="1">Uncharacterized protein</fullName>
    </submittedName>
</protein>
<dbReference type="InterPro" id="IPR043733">
    <property type="entry name" value="DUF5677"/>
</dbReference>
<name>A0A5D4S3I1_9BACI</name>
<sequence length="240" mass="28621">MNGKHYYAKIFSNVEEICTSKVFEIPETDTYLVNSLQLMLEHLLKTGRSITVLMESEFVGQAAVLMRTLFETAIRFHYIVSEKQHFNERMNYYLANKEYLNKYVSDLRIIFKENIDKVKDFEKLLTTDHSEEMAALGICEDSLVKEPAFIKKIEAYGFREHYLLYYRKFSQYVHGNFHIVSIKFDERDYKSLINDIYVCGCFCWTLIFGALNNFCNLNMIKKYKAMEKDFRKIFKFYLPK</sequence>
<proteinExistence type="predicted"/>
<dbReference type="Proteomes" id="UP000322997">
    <property type="component" value="Unassembled WGS sequence"/>
</dbReference>
<dbReference type="EMBL" id="VTEQ01000001">
    <property type="protein sequence ID" value="TYS56316.1"/>
    <property type="molecule type" value="Genomic_DNA"/>
</dbReference>
<dbReference type="AlphaFoldDB" id="A0A5D4S3I1"/>
<accession>A0A5D4S3I1</accession>
<dbReference type="Pfam" id="PF18928">
    <property type="entry name" value="DUF5677"/>
    <property type="match status" value="1"/>
</dbReference>
<reference evidence="1 2" key="1">
    <citation type="submission" date="2019-08" db="EMBL/GenBank/DDBJ databases">
        <title>Bacillus genomes from the desert of Cuatro Cienegas, Coahuila.</title>
        <authorList>
            <person name="Olmedo-Alvarez G."/>
        </authorList>
    </citation>
    <scope>NUCLEOTIDE SEQUENCE [LARGE SCALE GENOMIC DNA]</scope>
    <source>
        <strain evidence="1 2">CH108_3D</strain>
    </source>
</reference>
<organism evidence="1 2">
    <name type="scientific">Rossellomorea marisflavi</name>
    <dbReference type="NCBI Taxonomy" id="189381"/>
    <lineage>
        <taxon>Bacteria</taxon>
        <taxon>Bacillati</taxon>
        <taxon>Bacillota</taxon>
        <taxon>Bacilli</taxon>
        <taxon>Bacillales</taxon>
        <taxon>Bacillaceae</taxon>
        <taxon>Rossellomorea</taxon>
    </lineage>
</organism>
<dbReference type="RefSeq" id="WP_148984350.1">
    <property type="nucleotide sequence ID" value="NZ_JBNILK010000001.1"/>
</dbReference>
<evidence type="ECO:0000313" key="2">
    <source>
        <dbReference type="Proteomes" id="UP000322997"/>
    </source>
</evidence>
<gene>
    <name evidence="1" type="ORF">FZC83_01735</name>
</gene>
<comment type="caution">
    <text evidence="1">The sequence shown here is derived from an EMBL/GenBank/DDBJ whole genome shotgun (WGS) entry which is preliminary data.</text>
</comment>